<dbReference type="EMBL" id="JAMXFA010000031">
    <property type="protein sequence ID" value="MCT7980054.1"/>
    <property type="molecule type" value="Genomic_DNA"/>
</dbReference>
<sequence length="95" mass="10347">MVAASLNSSSAVNKSACRVRERSIEINPLQTSHCQGLGGKIDRWDDPPSLGNWRGLWGGIETAIAVSIRAQLSYPAIARDSRHGILTSIWRMETG</sequence>
<name>A0ABT2NDU2_9CYAN</name>
<comment type="caution">
    <text evidence="1">The sequence shown here is derived from an EMBL/GenBank/DDBJ whole genome shotgun (WGS) entry which is preliminary data.</text>
</comment>
<evidence type="ECO:0000313" key="1">
    <source>
        <dbReference type="EMBL" id="MCT7980054.1"/>
    </source>
</evidence>
<proteinExistence type="predicted"/>
<organism evidence="1 2">
    <name type="scientific">Laspinema olomoucense D3b</name>
    <dbReference type="NCBI Taxonomy" id="2953688"/>
    <lineage>
        <taxon>Bacteria</taxon>
        <taxon>Bacillati</taxon>
        <taxon>Cyanobacteriota</taxon>
        <taxon>Cyanophyceae</taxon>
        <taxon>Oscillatoriophycideae</taxon>
        <taxon>Oscillatoriales</taxon>
        <taxon>Laspinemataceae</taxon>
        <taxon>Laspinema</taxon>
        <taxon>Laspinema olomoucense</taxon>
    </lineage>
</organism>
<dbReference type="Proteomes" id="UP001525961">
    <property type="component" value="Unassembled WGS sequence"/>
</dbReference>
<reference evidence="1 2" key="1">
    <citation type="journal article" date="2022" name="Front. Microbiol.">
        <title>High genomic differentiation and limited gene flow indicate recent cryptic speciation within the genus Laspinema (cyanobacteria).</title>
        <authorList>
            <person name="Stanojkovic A."/>
            <person name="Skoupy S."/>
            <person name="Skaloud P."/>
            <person name="Dvorak P."/>
        </authorList>
    </citation>
    <scope>NUCLEOTIDE SEQUENCE [LARGE SCALE GENOMIC DNA]</scope>
    <source>
        <strain evidence="1 2">D3b</strain>
    </source>
</reference>
<gene>
    <name evidence="1" type="ORF">NG792_20235</name>
</gene>
<protein>
    <submittedName>
        <fullName evidence="1">Uncharacterized protein</fullName>
    </submittedName>
</protein>
<keyword evidence="2" id="KW-1185">Reference proteome</keyword>
<accession>A0ABT2NDU2</accession>
<evidence type="ECO:0000313" key="2">
    <source>
        <dbReference type="Proteomes" id="UP001525961"/>
    </source>
</evidence>
<dbReference type="RefSeq" id="WP_261236616.1">
    <property type="nucleotide sequence ID" value="NZ_JAMXFA010000031.1"/>
</dbReference>